<evidence type="ECO:0000256" key="2">
    <source>
        <dbReference type="ARBA" id="ARBA00023157"/>
    </source>
</evidence>
<dbReference type="InterPro" id="IPR013766">
    <property type="entry name" value="Thioredoxin_domain"/>
</dbReference>
<dbReference type="InterPro" id="IPR036249">
    <property type="entry name" value="Thioredoxin-like_sf"/>
</dbReference>
<comment type="caution">
    <text evidence="4">The sequence shown here is derived from an EMBL/GenBank/DDBJ whole genome shotgun (WGS) entry which is preliminary data.</text>
</comment>
<evidence type="ECO:0000259" key="3">
    <source>
        <dbReference type="PROSITE" id="PS51352"/>
    </source>
</evidence>
<sequence>MSNGPISIGSIEQFNSLLKSSKIVIADFEADWCATCKQIAPLYEQLAKSLSRPNAVTFVKINSDEQPELLNEYGVAGLPTILIFKNSKLEDTVRGAHPHQLSAIVNKLIQEAGSIELRNIELLNADKDAGPVRVLSEDVALEIQKPFT</sequence>
<name>A0AA35Q3G1_9HYPO</name>
<evidence type="ECO:0000313" key="4">
    <source>
        <dbReference type="EMBL" id="CAI6094488.1"/>
    </source>
</evidence>
<proteinExistence type="inferred from homology"/>
<protein>
    <recommendedName>
        <fullName evidence="3">Thioredoxin domain-containing protein</fullName>
    </recommendedName>
</protein>
<dbReference type="EMBL" id="CABFNP030001256">
    <property type="protein sequence ID" value="CAI6094488.1"/>
    <property type="molecule type" value="Genomic_DNA"/>
</dbReference>
<dbReference type="AlphaFoldDB" id="A0AA35Q3G1"/>
<evidence type="ECO:0000256" key="1">
    <source>
        <dbReference type="ARBA" id="ARBA00008987"/>
    </source>
</evidence>
<accession>A0AA35Q3G1</accession>
<dbReference type="PROSITE" id="PS51352">
    <property type="entry name" value="THIOREDOXIN_2"/>
    <property type="match status" value="1"/>
</dbReference>
<dbReference type="PROSITE" id="PS00194">
    <property type="entry name" value="THIOREDOXIN_1"/>
    <property type="match status" value="1"/>
</dbReference>
<dbReference type="Gene3D" id="3.40.30.10">
    <property type="entry name" value="Glutaredoxin"/>
    <property type="match status" value="1"/>
</dbReference>
<dbReference type="PRINTS" id="PR00421">
    <property type="entry name" value="THIOREDOXIN"/>
</dbReference>
<dbReference type="PANTHER" id="PTHR46115">
    <property type="entry name" value="THIOREDOXIN-LIKE PROTEIN 1"/>
    <property type="match status" value="1"/>
</dbReference>
<dbReference type="InterPro" id="IPR017937">
    <property type="entry name" value="Thioredoxin_CS"/>
</dbReference>
<keyword evidence="2" id="KW-1015">Disulfide bond</keyword>
<gene>
    <name evidence="4" type="ORF">CCHLO57077_00009344</name>
</gene>
<feature type="domain" description="Thioredoxin" evidence="3">
    <location>
        <begin position="1"/>
        <end position="110"/>
    </location>
</feature>
<keyword evidence="5" id="KW-1185">Reference proteome</keyword>
<dbReference type="Pfam" id="PF00085">
    <property type="entry name" value="Thioredoxin"/>
    <property type="match status" value="1"/>
</dbReference>
<dbReference type="SUPFAM" id="SSF52833">
    <property type="entry name" value="Thioredoxin-like"/>
    <property type="match status" value="1"/>
</dbReference>
<dbReference type="CDD" id="cd02947">
    <property type="entry name" value="TRX_family"/>
    <property type="match status" value="1"/>
</dbReference>
<reference evidence="4" key="1">
    <citation type="submission" date="2023-01" db="EMBL/GenBank/DDBJ databases">
        <authorList>
            <person name="Piombo E."/>
        </authorList>
    </citation>
    <scope>NUCLEOTIDE SEQUENCE</scope>
</reference>
<organism evidence="4 5">
    <name type="scientific">Clonostachys chloroleuca</name>
    <dbReference type="NCBI Taxonomy" id="1926264"/>
    <lineage>
        <taxon>Eukaryota</taxon>
        <taxon>Fungi</taxon>
        <taxon>Dikarya</taxon>
        <taxon>Ascomycota</taxon>
        <taxon>Pezizomycotina</taxon>
        <taxon>Sordariomycetes</taxon>
        <taxon>Hypocreomycetidae</taxon>
        <taxon>Hypocreales</taxon>
        <taxon>Bionectriaceae</taxon>
        <taxon>Clonostachys</taxon>
    </lineage>
</organism>
<dbReference type="Proteomes" id="UP001160390">
    <property type="component" value="Unassembled WGS sequence"/>
</dbReference>
<evidence type="ECO:0000313" key="5">
    <source>
        <dbReference type="Proteomes" id="UP001160390"/>
    </source>
</evidence>
<comment type="similarity">
    <text evidence="1">Belongs to the thioredoxin family.</text>
</comment>